<evidence type="ECO:0000256" key="21">
    <source>
        <dbReference type="SAM" id="Coils"/>
    </source>
</evidence>
<feature type="binding site" evidence="19">
    <location>
        <begin position="470"/>
        <end position="471"/>
    </location>
    <ligand>
        <name>phosphoenolpyruvate</name>
        <dbReference type="ChEBI" id="CHEBI:58702"/>
    </ligand>
</feature>
<dbReference type="PANTHER" id="PTHR46244">
    <property type="entry name" value="PHOSPHOENOLPYRUVATE-PROTEIN PHOSPHOTRANSFERASE"/>
    <property type="match status" value="1"/>
</dbReference>
<dbReference type="InterPro" id="IPR040442">
    <property type="entry name" value="Pyrv_kinase-like_dom_sf"/>
</dbReference>
<comment type="subcellular location">
    <subcellularLocation>
        <location evidence="4 17">Cytoplasm</location>
    </subcellularLocation>
</comment>
<dbReference type="Proteomes" id="UP000317909">
    <property type="component" value="Chromosome"/>
</dbReference>
<dbReference type="GO" id="GO:0016301">
    <property type="term" value="F:kinase activity"/>
    <property type="evidence" value="ECO:0007669"/>
    <property type="project" value="UniProtKB-KW"/>
</dbReference>
<keyword evidence="10 17" id="KW-0762">Sugar transport</keyword>
<sequence>MRQRTAGAPSNEGAMERLQGIAVSPGVAIGEALILDNEGFRIPRRFVGRDAVGEELARLNRAIEAATAEVDRNRGRVAKELGDEVAAIFSAHLQMLNDRRLRQELEEMIRTRHYSPEYSVSRALGKYAKVFQSLDGEYMAERANDIFDIQKRLLRHLLGTARQELAHVTSPVLVLAHNLTPSETANLNPQFVMGLVTEVGGPGSHTAIVAEGLGIPAVVGVGNFLTDVSGGETVIIDGDQGLIFLHPDEETLARYRHEVEEQRSLAVKLETLRDLPAETTDGVRITMLGNIEFPAEVQQCDERGADGIGLYRTEFLYLGRDDDPPEEAHFAAYSEVAREMHGKPVVMRTLDLGADKMRTLPDPEDERNPFLGLRSIRLALKNRDMFRVQLRAILRASAHGQIKLMFPLISTMLELRQAKMVLADAMEDLEEAGIPFDRNMPVGMMVEVPSAVIMMDRFAEEADFFSIGTNDLIQYCLAVDRSNKDVASLYTAADPAVIRLIDMAVQTAKRFDRPISMCGQMCGNPLYTMLLLGIGLRTLSVTPSAIPEVKRVCRSVSIEQCERVADQVRGLETARDVKTFLKEELSKVFPEFPV</sequence>
<dbReference type="EC" id="2.7.3.9" evidence="6 17"/>
<dbReference type="InterPro" id="IPR036618">
    <property type="entry name" value="PtsI_HPr-bd_sf"/>
</dbReference>
<evidence type="ECO:0000256" key="16">
    <source>
        <dbReference type="ARBA" id="ARBA00033235"/>
    </source>
</evidence>
<dbReference type="PRINTS" id="PR01736">
    <property type="entry name" value="PHPHTRNFRASE"/>
</dbReference>
<evidence type="ECO:0000256" key="18">
    <source>
        <dbReference type="PIRSR" id="PIRSR000732-1"/>
    </source>
</evidence>
<feature type="active site" description="Proton donor" evidence="18">
    <location>
        <position position="518"/>
    </location>
</feature>
<evidence type="ECO:0000256" key="6">
    <source>
        <dbReference type="ARBA" id="ARBA00012232"/>
    </source>
</evidence>
<keyword evidence="11 17" id="KW-0808">Transferase</keyword>
<comment type="similarity">
    <text evidence="5 17">Belongs to the PEP-utilizing enzyme family.</text>
</comment>
<organism evidence="25 26">
    <name type="scientific">Lacipirellula limnantheis</name>
    <dbReference type="NCBI Taxonomy" id="2528024"/>
    <lineage>
        <taxon>Bacteria</taxon>
        <taxon>Pseudomonadati</taxon>
        <taxon>Planctomycetota</taxon>
        <taxon>Planctomycetia</taxon>
        <taxon>Pirellulales</taxon>
        <taxon>Lacipirellulaceae</taxon>
        <taxon>Lacipirellula</taxon>
    </lineage>
</organism>
<evidence type="ECO:0000256" key="9">
    <source>
        <dbReference type="ARBA" id="ARBA00022490"/>
    </source>
</evidence>
<dbReference type="InterPro" id="IPR050499">
    <property type="entry name" value="PEP-utilizing_PTS_enzyme"/>
</dbReference>
<keyword evidence="12 17" id="KW-0598">Phosphotransferase system</keyword>
<feature type="domain" description="PEP-utilising enzyme mobile" evidence="22">
    <location>
        <begin position="171"/>
        <end position="241"/>
    </location>
</feature>
<comment type="cofactor">
    <cofactor evidence="2 17 20">
        <name>Mg(2+)</name>
        <dbReference type="ChEBI" id="CHEBI:18420"/>
    </cofactor>
</comment>
<evidence type="ECO:0000256" key="3">
    <source>
        <dbReference type="ARBA" id="ARBA00002728"/>
    </source>
</evidence>
<dbReference type="InterPro" id="IPR008279">
    <property type="entry name" value="PEP-util_enz_mobile_dom"/>
</dbReference>
<feature type="binding site" evidence="19">
    <location>
        <position position="312"/>
    </location>
    <ligand>
        <name>phosphoenolpyruvate</name>
        <dbReference type="ChEBI" id="CHEBI:58702"/>
    </ligand>
</feature>
<dbReference type="GO" id="GO:0008965">
    <property type="term" value="F:phosphoenolpyruvate-protein phosphotransferase activity"/>
    <property type="evidence" value="ECO:0007669"/>
    <property type="project" value="UniProtKB-EC"/>
</dbReference>
<evidence type="ECO:0000256" key="7">
    <source>
        <dbReference type="ARBA" id="ARBA00016544"/>
    </source>
</evidence>
<evidence type="ECO:0000256" key="11">
    <source>
        <dbReference type="ARBA" id="ARBA00022679"/>
    </source>
</evidence>
<dbReference type="GO" id="GO:0046872">
    <property type="term" value="F:metal ion binding"/>
    <property type="evidence" value="ECO:0007669"/>
    <property type="project" value="UniProtKB-KW"/>
</dbReference>
<evidence type="ECO:0000259" key="24">
    <source>
        <dbReference type="Pfam" id="PF05524"/>
    </source>
</evidence>
<feature type="domain" description="PEP-utilising enzyme C-terminal" evidence="23">
    <location>
        <begin position="269"/>
        <end position="556"/>
    </location>
</feature>
<keyword evidence="8 17" id="KW-0813">Transport</keyword>
<evidence type="ECO:0000256" key="10">
    <source>
        <dbReference type="ARBA" id="ARBA00022597"/>
    </source>
</evidence>
<reference evidence="25 26" key="1">
    <citation type="submission" date="2019-02" db="EMBL/GenBank/DDBJ databases">
        <title>Deep-cultivation of Planctomycetes and their phenomic and genomic characterization uncovers novel biology.</title>
        <authorList>
            <person name="Wiegand S."/>
            <person name="Jogler M."/>
            <person name="Boedeker C."/>
            <person name="Pinto D."/>
            <person name="Vollmers J."/>
            <person name="Rivas-Marin E."/>
            <person name="Kohn T."/>
            <person name="Peeters S.H."/>
            <person name="Heuer A."/>
            <person name="Rast P."/>
            <person name="Oberbeckmann S."/>
            <person name="Bunk B."/>
            <person name="Jeske O."/>
            <person name="Meyerdierks A."/>
            <person name="Storesund J.E."/>
            <person name="Kallscheuer N."/>
            <person name="Luecker S."/>
            <person name="Lage O.M."/>
            <person name="Pohl T."/>
            <person name="Merkel B.J."/>
            <person name="Hornburger P."/>
            <person name="Mueller R.-W."/>
            <person name="Bruemmer F."/>
            <person name="Labrenz M."/>
            <person name="Spormann A.M."/>
            <person name="Op den Camp H."/>
            <person name="Overmann J."/>
            <person name="Amann R."/>
            <person name="Jetten M.S.M."/>
            <person name="Mascher T."/>
            <person name="Medema M.H."/>
            <person name="Devos D.P."/>
            <person name="Kaster A.-K."/>
            <person name="Ovreas L."/>
            <person name="Rohde M."/>
            <person name="Galperin M.Y."/>
            <person name="Jogler C."/>
        </authorList>
    </citation>
    <scope>NUCLEOTIDE SEQUENCE [LARGE SCALE GENOMIC DNA]</scope>
    <source>
        <strain evidence="25 26">I41</strain>
    </source>
</reference>
<dbReference type="SUPFAM" id="SSF51621">
    <property type="entry name" value="Phosphoenolpyruvate/pyruvate domain"/>
    <property type="match status" value="1"/>
</dbReference>
<evidence type="ECO:0000313" key="26">
    <source>
        <dbReference type="Proteomes" id="UP000317909"/>
    </source>
</evidence>
<evidence type="ECO:0000256" key="20">
    <source>
        <dbReference type="PIRSR" id="PIRSR000732-3"/>
    </source>
</evidence>
<dbReference type="GO" id="GO:0009401">
    <property type="term" value="P:phosphoenolpyruvate-dependent sugar phosphotransferase system"/>
    <property type="evidence" value="ECO:0007669"/>
    <property type="project" value="UniProtKB-KW"/>
</dbReference>
<feature type="domain" description="Phosphotransferase system enzyme I N-terminal" evidence="24">
    <location>
        <begin position="19"/>
        <end position="142"/>
    </location>
</feature>
<dbReference type="InterPro" id="IPR000121">
    <property type="entry name" value="PEP_util_C"/>
</dbReference>
<dbReference type="Gene3D" id="1.10.274.10">
    <property type="entry name" value="PtsI, HPr-binding domain"/>
    <property type="match status" value="1"/>
</dbReference>
<keyword evidence="21" id="KW-0175">Coiled coil</keyword>
<name>A0A517U625_9BACT</name>
<evidence type="ECO:0000256" key="17">
    <source>
        <dbReference type="PIRNR" id="PIRNR000732"/>
    </source>
</evidence>
<keyword evidence="14 17" id="KW-0418">Kinase</keyword>
<dbReference type="KEGG" id="llh:I41_53190"/>
<dbReference type="Pfam" id="PF00391">
    <property type="entry name" value="PEP-utilizers"/>
    <property type="match status" value="1"/>
</dbReference>
<proteinExistence type="inferred from homology"/>
<keyword evidence="13 17" id="KW-0479">Metal-binding</keyword>
<feature type="binding site" evidence="20">
    <location>
        <position position="471"/>
    </location>
    <ligand>
        <name>Mg(2+)</name>
        <dbReference type="ChEBI" id="CHEBI:18420"/>
    </ligand>
</feature>
<dbReference type="InterPro" id="IPR036637">
    <property type="entry name" value="Phosphohistidine_dom_sf"/>
</dbReference>
<evidence type="ECO:0000313" key="25">
    <source>
        <dbReference type="EMBL" id="QDT76074.1"/>
    </source>
</evidence>
<evidence type="ECO:0000259" key="22">
    <source>
        <dbReference type="Pfam" id="PF00391"/>
    </source>
</evidence>
<feature type="binding site" evidence="19">
    <location>
        <position position="481"/>
    </location>
    <ligand>
        <name>phosphoenolpyruvate</name>
        <dbReference type="ChEBI" id="CHEBI:58702"/>
    </ligand>
</feature>
<keyword evidence="26" id="KW-1185">Reference proteome</keyword>
<protein>
    <recommendedName>
        <fullName evidence="7 17">Phosphoenolpyruvate-protein phosphotransferase</fullName>
        <ecNumber evidence="6 17">2.7.3.9</ecNumber>
    </recommendedName>
    <alternativeName>
        <fullName evidence="16 17">Phosphotransferase system, enzyme I</fullName>
    </alternativeName>
</protein>
<evidence type="ECO:0000256" key="5">
    <source>
        <dbReference type="ARBA" id="ARBA00007837"/>
    </source>
</evidence>
<dbReference type="PIRSF" id="PIRSF000732">
    <property type="entry name" value="PTS_enzyme_I"/>
    <property type="match status" value="1"/>
</dbReference>
<dbReference type="InterPro" id="IPR015813">
    <property type="entry name" value="Pyrv/PenolPyrv_kinase-like_dom"/>
</dbReference>
<keyword evidence="9 17" id="KW-0963">Cytoplasm</keyword>
<evidence type="ECO:0000256" key="8">
    <source>
        <dbReference type="ARBA" id="ARBA00022448"/>
    </source>
</evidence>
<evidence type="ECO:0000256" key="15">
    <source>
        <dbReference type="ARBA" id="ARBA00022842"/>
    </source>
</evidence>
<gene>
    <name evidence="25" type="primary">ptsI</name>
    <name evidence="25" type="ORF">I41_53190</name>
</gene>
<evidence type="ECO:0000256" key="4">
    <source>
        <dbReference type="ARBA" id="ARBA00004496"/>
    </source>
</evidence>
<comment type="catalytic activity">
    <reaction evidence="1 17">
        <text>L-histidyl-[protein] + phosphoenolpyruvate = N(pros)-phospho-L-histidyl-[protein] + pyruvate</text>
        <dbReference type="Rhea" id="RHEA:23880"/>
        <dbReference type="Rhea" id="RHEA-COMP:9745"/>
        <dbReference type="Rhea" id="RHEA-COMP:9746"/>
        <dbReference type="ChEBI" id="CHEBI:15361"/>
        <dbReference type="ChEBI" id="CHEBI:29979"/>
        <dbReference type="ChEBI" id="CHEBI:58702"/>
        <dbReference type="ChEBI" id="CHEBI:64837"/>
        <dbReference type="EC" id="2.7.3.9"/>
    </reaction>
</comment>
<dbReference type="GO" id="GO:0005737">
    <property type="term" value="C:cytoplasm"/>
    <property type="evidence" value="ECO:0007669"/>
    <property type="project" value="UniProtKB-SubCell"/>
</dbReference>
<dbReference type="NCBIfam" id="TIGR01417">
    <property type="entry name" value="PTS_I_fam"/>
    <property type="match status" value="1"/>
</dbReference>
<dbReference type="Gene3D" id="3.20.20.60">
    <property type="entry name" value="Phosphoenolpyruvate-binding domains"/>
    <property type="match status" value="1"/>
</dbReference>
<comment type="function">
    <text evidence="3 17">General (non sugar-specific) component of the phosphoenolpyruvate-dependent sugar phosphotransferase system (sugar PTS). This major carbohydrate active-transport system catalyzes the phosphorylation of incoming sugar substrates concomitantly with their translocation across the cell membrane. Enzyme I transfers the phosphoryl group from phosphoenolpyruvate (PEP) to the phosphoryl carrier protein (HPr).</text>
</comment>
<keyword evidence="15 17" id="KW-0460">Magnesium</keyword>
<feature type="coiled-coil region" evidence="21">
    <location>
        <begin position="49"/>
        <end position="76"/>
    </location>
</feature>
<dbReference type="EMBL" id="CP036339">
    <property type="protein sequence ID" value="QDT76074.1"/>
    <property type="molecule type" value="Genomic_DNA"/>
</dbReference>
<evidence type="ECO:0000256" key="14">
    <source>
        <dbReference type="ARBA" id="ARBA00022777"/>
    </source>
</evidence>
<dbReference type="SUPFAM" id="SSF47831">
    <property type="entry name" value="Enzyme I of the PEP:sugar phosphotransferase system HPr-binding (sub)domain"/>
    <property type="match status" value="1"/>
</dbReference>
<feature type="binding site" evidence="20">
    <location>
        <position position="447"/>
    </location>
    <ligand>
        <name>Mg(2+)</name>
        <dbReference type="ChEBI" id="CHEBI:18420"/>
    </ligand>
</feature>
<dbReference type="InterPro" id="IPR008731">
    <property type="entry name" value="PTS_EIN"/>
</dbReference>
<evidence type="ECO:0000256" key="1">
    <source>
        <dbReference type="ARBA" id="ARBA00000683"/>
    </source>
</evidence>
<keyword evidence="25" id="KW-0670">Pyruvate</keyword>
<dbReference type="Gene3D" id="3.50.30.10">
    <property type="entry name" value="Phosphohistidine domain"/>
    <property type="match status" value="1"/>
</dbReference>
<dbReference type="InterPro" id="IPR024692">
    <property type="entry name" value="PTS_EI"/>
</dbReference>
<evidence type="ECO:0000256" key="12">
    <source>
        <dbReference type="ARBA" id="ARBA00022683"/>
    </source>
</evidence>
<feature type="binding site" evidence="19">
    <location>
        <position position="348"/>
    </location>
    <ligand>
        <name>phosphoenolpyruvate</name>
        <dbReference type="ChEBI" id="CHEBI:58702"/>
    </ligand>
</feature>
<dbReference type="SUPFAM" id="SSF52009">
    <property type="entry name" value="Phosphohistidine domain"/>
    <property type="match status" value="1"/>
</dbReference>
<accession>A0A517U625</accession>
<dbReference type="Pfam" id="PF05524">
    <property type="entry name" value="PEP-utilisers_N"/>
    <property type="match status" value="1"/>
</dbReference>
<evidence type="ECO:0000259" key="23">
    <source>
        <dbReference type="Pfam" id="PF02896"/>
    </source>
</evidence>
<dbReference type="AlphaFoldDB" id="A0A517U625"/>
<dbReference type="PANTHER" id="PTHR46244:SF3">
    <property type="entry name" value="PHOSPHOENOLPYRUVATE-PROTEIN PHOSPHOTRANSFERASE"/>
    <property type="match status" value="1"/>
</dbReference>
<evidence type="ECO:0000256" key="19">
    <source>
        <dbReference type="PIRSR" id="PIRSR000732-2"/>
    </source>
</evidence>
<dbReference type="Pfam" id="PF02896">
    <property type="entry name" value="PEP-utilizers_C"/>
    <property type="match status" value="1"/>
</dbReference>
<evidence type="ECO:0000256" key="13">
    <source>
        <dbReference type="ARBA" id="ARBA00022723"/>
    </source>
</evidence>
<feature type="active site" description="Tele-phosphohistidine intermediate" evidence="18">
    <location>
        <position position="205"/>
    </location>
</feature>
<dbReference type="InterPro" id="IPR006318">
    <property type="entry name" value="PTS_EI-like"/>
</dbReference>
<evidence type="ECO:0000256" key="2">
    <source>
        <dbReference type="ARBA" id="ARBA00001946"/>
    </source>
</evidence>